<evidence type="ECO:0008006" key="7">
    <source>
        <dbReference type="Google" id="ProtNLM"/>
    </source>
</evidence>
<feature type="compositionally biased region" description="Pro residues" evidence="1">
    <location>
        <begin position="95"/>
        <end position="108"/>
    </location>
</feature>
<feature type="region of interest" description="Disordered" evidence="1">
    <location>
        <begin position="54"/>
        <end position="214"/>
    </location>
</feature>
<protein>
    <recommendedName>
        <fullName evidence="7">Nitrate regulatory gene2 protein</fullName>
    </recommendedName>
</protein>
<dbReference type="InterPro" id="IPR006868">
    <property type="entry name" value="DUF630"/>
</dbReference>
<dbReference type="Proteomes" id="UP000797356">
    <property type="component" value="Chromosome 12"/>
</dbReference>
<feature type="domain" description="DUF632" evidence="3">
    <location>
        <begin position="551"/>
        <end position="683"/>
    </location>
</feature>
<dbReference type="PANTHER" id="PTHR21450">
    <property type="entry name" value="PROTEIN ALTERED PHOSPHATE STARVATION RESPONSE 1"/>
    <property type="match status" value="1"/>
</dbReference>
<dbReference type="InterPro" id="IPR006867">
    <property type="entry name" value="DUF632"/>
</dbReference>
<accession>A0A8K0IT11</accession>
<reference evidence="5" key="2">
    <citation type="submission" date="2019-07" db="EMBL/GenBank/DDBJ databases">
        <authorList>
            <person name="Yang Y."/>
            <person name="Bocs S."/>
            <person name="Baudouin L."/>
        </authorList>
    </citation>
    <scope>NUCLEOTIDE SEQUENCE</scope>
    <source>
        <tissue evidence="5">Spear leaf of Hainan Tall coconut</tissue>
    </source>
</reference>
<evidence type="ECO:0000313" key="6">
    <source>
        <dbReference type="Proteomes" id="UP000797356"/>
    </source>
</evidence>
<proteinExistence type="predicted"/>
<dbReference type="Pfam" id="PF04782">
    <property type="entry name" value="DUF632"/>
    <property type="match status" value="2"/>
</dbReference>
<feature type="compositionally biased region" description="Low complexity" evidence="1">
    <location>
        <begin position="71"/>
        <end position="90"/>
    </location>
</feature>
<reference evidence="5" key="1">
    <citation type="journal article" date="2017" name="Gigascience">
        <title>The genome draft of coconut (Cocos nucifera).</title>
        <authorList>
            <person name="Xiao Y."/>
            <person name="Xu P."/>
            <person name="Fan H."/>
            <person name="Baudouin L."/>
            <person name="Xia W."/>
            <person name="Bocs S."/>
            <person name="Xu J."/>
            <person name="Li Q."/>
            <person name="Guo A."/>
            <person name="Zhou L."/>
            <person name="Li J."/>
            <person name="Wu Y."/>
            <person name="Ma Z."/>
            <person name="Armero A."/>
            <person name="Issali A.E."/>
            <person name="Liu N."/>
            <person name="Peng M."/>
            <person name="Yang Y."/>
        </authorList>
    </citation>
    <scope>NUCLEOTIDE SEQUENCE</scope>
    <source>
        <tissue evidence="5">Spear leaf of Hainan Tall coconut</tissue>
    </source>
</reference>
<keyword evidence="2" id="KW-0812">Transmembrane</keyword>
<organism evidence="5 6">
    <name type="scientific">Cocos nucifera</name>
    <name type="common">Coconut palm</name>
    <dbReference type="NCBI Taxonomy" id="13894"/>
    <lineage>
        <taxon>Eukaryota</taxon>
        <taxon>Viridiplantae</taxon>
        <taxon>Streptophyta</taxon>
        <taxon>Embryophyta</taxon>
        <taxon>Tracheophyta</taxon>
        <taxon>Spermatophyta</taxon>
        <taxon>Magnoliopsida</taxon>
        <taxon>Liliopsida</taxon>
        <taxon>Arecaceae</taxon>
        <taxon>Arecoideae</taxon>
        <taxon>Cocoseae</taxon>
        <taxon>Attaleinae</taxon>
        <taxon>Cocos</taxon>
    </lineage>
</organism>
<gene>
    <name evidence="5" type="ORF">COCNU_12G004420</name>
</gene>
<evidence type="ECO:0000313" key="5">
    <source>
        <dbReference type="EMBL" id="KAG1365442.1"/>
    </source>
</evidence>
<keyword evidence="6" id="KW-1185">Reference proteome</keyword>
<feature type="region of interest" description="Disordered" evidence="1">
    <location>
        <begin position="724"/>
        <end position="745"/>
    </location>
</feature>
<dbReference type="EMBL" id="CM017883">
    <property type="protein sequence ID" value="KAG1365442.1"/>
    <property type="molecule type" value="Genomic_DNA"/>
</dbReference>
<feature type="transmembrane region" description="Helical" evidence="2">
    <location>
        <begin position="478"/>
        <end position="498"/>
    </location>
</feature>
<dbReference type="OrthoDB" id="674656at2759"/>
<evidence type="ECO:0000259" key="3">
    <source>
        <dbReference type="Pfam" id="PF04782"/>
    </source>
</evidence>
<dbReference type="AlphaFoldDB" id="A0A8K0IT11"/>
<keyword evidence="2" id="KW-0472">Membrane</keyword>
<dbReference type="PANTHER" id="PTHR21450:SF7">
    <property type="entry name" value="DNA LIGASE (DUF630 AND DUF632)"/>
    <property type="match status" value="1"/>
</dbReference>
<feature type="domain" description="DUF632" evidence="3">
    <location>
        <begin position="303"/>
        <end position="480"/>
    </location>
</feature>
<name>A0A8K0IT11_COCNU</name>
<evidence type="ECO:0000256" key="2">
    <source>
        <dbReference type="SAM" id="Phobius"/>
    </source>
</evidence>
<feature type="transmembrane region" description="Helical" evidence="2">
    <location>
        <begin position="510"/>
        <end position="533"/>
    </location>
</feature>
<evidence type="ECO:0000259" key="4">
    <source>
        <dbReference type="Pfam" id="PF04783"/>
    </source>
</evidence>
<dbReference type="Pfam" id="PF04783">
    <property type="entry name" value="DUF630"/>
    <property type="match status" value="1"/>
</dbReference>
<keyword evidence="2" id="KW-1133">Transmembrane helix</keyword>
<sequence length="815" mass="91792">MGCAQSKIDNEEAVTRCRERKKWMKEAVSFRNAFAAAHSAYVVSVKNTGAALSDYGRGEVSLPSHHPSDIAAAGSASSSSAAATAIQPPMEKLEPPPPPPLPDLPPNPLQRSASLPELGIPKIKKKPSVDVSIREEEGDEDVAAADDLPSTTPAAPAGVDDSPAPPPRLPFQPQRSTTPPPPPMSESKGLGTWDYFFGAEENMPPPTLSQPEDTWPSAERREIEEEKIKTPVTRPPPPAVGNDIRGVEPPVAPEKVVAEPVPPKAVRKPKQGTSVHHHHALSAGTLESKKGKMVAVSVSPVNLLQILSELDDHFLKASESAHDVSKMLEATRMHYHSNFADNRGHIDHSARVMRVITWNRSIKGMPNPDDGKDDLDNDESETHATILDKMLAWEKKLYDEVKAGEHMKIEYQRKVALLNKQKKHGVSSKALEKTKAAVSHLHTRYIVDMQSMDSTVSEVNRLRDKQLYPKLVDLVEGFTTLSLICGAYILSLMFLVHMTIKTHSFIFSYFLLNEASITPLVSSFDSVLIWYGIPNMGWHEQNFEKQIMIKKRMAIMWETMHVHHGTQHKIVANLRAFDISLSPKETSEQHHECTIQLWRVVREWHSQFEKLMKNQKEYIKSLNSWLKLNLIPIESSLKEKVSSPARPSQPPMQALLHSWNDQLEKLPDDLARSAIYRFSEVVHTIVVHQQDELKMKEKCEDLRKEFMRKKRAFDDWYQKYSEKKAASGEEANPEGGEGSNQDRVAERKLEVDGLEVRLKVEEEKHRNLCKQVREKSLGSLRTHLPELFRSMTDFALECSKMYKKLISVTQSLNTD</sequence>
<evidence type="ECO:0000256" key="1">
    <source>
        <dbReference type="SAM" id="MobiDB-lite"/>
    </source>
</evidence>
<comment type="caution">
    <text evidence="5">The sequence shown here is derived from an EMBL/GenBank/DDBJ whole genome shotgun (WGS) entry which is preliminary data.</text>
</comment>
<feature type="domain" description="DUF630" evidence="4">
    <location>
        <begin position="1"/>
        <end position="59"/>
    </location>
</feature>